<evidence type="ECO:0000313" key="12">
    <source>
        <dbReference type="Proteomes" id="UP000820669"/>
    </source>
</evidence>
<keyword evidence="12" id="KW-1185">Reference proteome</keyword>
<accession>A0ABX1S5A0</accession>
<dbReference type="InterPro" id="IPR001650">
    <property type="entry name" value="Helicase_C-like"/>
</dbReference>
<protein>
    <submittedName>
        <fullName evidence="11">DEAD/DEAH box helicase</fullName>
    </submittedName>
</protein>
<dbReference type="GO" id="GO:0004386">
    <property type="term" value="F:helicase activity"/>
    <property type="evidence" value="ECO:0007669"/>
    <property type="project" value="UniProtKB-KW"/>
</dbReference>
<feature type="region of interest" description="Disordered" evidence="7">
    <location>
        <begin position="1"/>
        <end position="48"/>
    </location>
</feature>
<keyword evidence="1" id="KW-0547">Nucleotide-binding</keyword>
<dbReference type="InterPro" id="IPR050079">
    <property type="entry name" value="DEAD_box_RNA_helicase"/>
</dbReference>
<evidence type="ECO:0000256" key="2">
    <source>
        <dbReference type="ARBA" id="ARBA00022801"/>
    </source>
</evidence>
<comment type="similarity">
    <text evidence="5">Belongs to the DEAD box helicase family.</text>
</comment>
<evidence type="ECO:0000259" key="9">
    <source>
        <dbReference type="PROSITE" id="PS51194"/>
    </source>
</evidence>
<dbReference type="SUPFAM" id="SSF52540">
    <property type="entry name" value="P-loop containing nucleoside triphosphate hydrolases"/>
    <property type="match status" value="1"/>
</dbReference>
<dbReference type="CDD" id="cd18787">
    <property type="entry name" value="SF2_C_DEAD"/>
    <property type="match status" value="1"/>
</dbReference>
<dbReference type="EMBL" id="JAAXLA010000002">
    <property type="protein sequence ID" value="NMH96077.1"/>
    <property type="molecule type" value="Genomic_DNA"/>
</dbReference>
<dbReference type="InterPro" id="IPR044742">
    <property type="entry name" value="DEAD/DEAH_RhlB"/>
</dbReference>
<comment type="caution">
    <text evidence="11">The sequence shown here is derived from an EMBL/GenBank/DDBJ whole genome shotgun (WGS) entry which is preliminary data.</text>
</comment>
<feature type="region of interest" description="Disordered" evidence="7">
    <location>
        <begin position="380"/>
        <end position="498"/>
    </location>
</feature>
<evidence type="ECO:0000313" key="11">
    <source>
        <dbReference type="EMBL" id="NMH96077.1"/>
    </source>
</evidence>
<dbReference type="PROSITE" id="PS51192">
    <property type="entry name" value="HELICASE_ATP_BIND_1"/>
    <property type="match status" value="1"/>
</dbReference>
<dbReference type="SMART" id="SM00487">
    <property type="entry name" value="DEXDc"/>
    <property type="match status" value="1"/>
</dbReference>
<dbReference type="Pfam" id="PF00270">
    <property type="entry name" value="DEAD"/>
    <property type="match status" value="1"/>
</dbReference>
<dbReference type="PROSITE" id="PS51194">
    <property type="entry name" value="HELICASE_CTER"/>
    <property type="match status" value="1"/>
</dbReference>
<feature type="short sequence motif" description="Q motif" evidence="6">
    <location>
        <begin position="61"/>
        <end position="89"/>
    </location>
</feature>
<keyword evidence="2" id="KW-0378">Hydrolase</keyword>
<dbReference type="PROSITE" id="PS51195">
    <property type="entry name" value="Q_MOTIF"/>
    <property type="match status" value="1"/>
</dbReference>
<dbReference type="Proteomes" id="UP000820669">
    <property type="component" value="Unassembled WGS sequence"/>
</dbReference>
<dbReference type="SMART" id="SM00490">
    <property type="entry name" value="HELICc"/>
    <property type="match status" value="1"/>
</dbReference>
<sequence length="498" mass="52811">MSPRRAQRAANPSDSRRSGGRSGDGRSGRGRPRTNRSPRPVSAATAMPPEVLWTVPETGMPSFAELKLPEPVVRALDAEGFTEPFPIQAATLPETLTGRDLLGRGQTGSGKTLAFGLALLSRLAGGRAQARRPRGLVLVPTRELAQQVVDALTPFARALNLRTAAVVGGMSFNRQVDALQRGVDLLVATPGRLTDHTNQGTCDLSEVSITAIDEADRMADMGFLPQVRAILDLTPTDGQRLLFSATLDGDVAGLVARYLHDPVTRAVASAAAPVETMDHHVLLVENAHKPRVITEVAAREGRTILFVRTKHGVDRLVKNLRREGVAAGALHGGKAQNARNRAIAEFKDGSTPVLVATDVAARGIHVDDVSLVVHVDPPADPKDYLHRAGRTARGGDSGTVVTLVTPPERRDVDRLTRQAGVRPTLTEVAPGDADLTRITGARTPSGVPVPEPERPVQNPRGSGRRSRGQQGGRGQRGAGGQRGGGRSGARPRQRDTAA</sequence>
<dbReference type="PANTHER" id="PTHR47959:SF13">
    <property type="entry name" value="ATP-DEPENDENT RNA HELICASE RHLE"/>
    <property type="match status" value="1"/>
</dbReference>
<reference evidence="11 12" key="1">
    <citation type="submission" date="2020-04" db="EMBL/GenBank/DDBJ databases">
        <authorList>
            <person name="Klaysubun C."/>
            <person name="Duangmal K."/>
            <person name="Lipun K."/>
        </authorList>
    </citation>
    <scope>NUCLEOTIDE SEQUENCE [LARGE SCALE GENOMIC DNA]</scope>
    <source>
        <strain evidence="11 12">K10HN5</strain>
    </source>
</reference>
<dbReference type="Gene3D" id="3.40.50.300">
    <property type="entry name" value="P-loop containing nucleotide triphosphate hydrolases"/>
    <property type="match status" value="2"/>
</dbReference>
<dbReference type="InterPro" id="IPR027417">
    <property type="entry name" value="P-loop_NTPase"/>
</dbReference>
<evidence type="ECO:0000259" key="8">
    <source>
        <dbReference type="PROSITE" id="PS51192"/>
    </source>
</evidence>
<evidence type="ECO:0000256" key="7">
    <source>
        <dbReference type="SAM" id="MobiDB-lite"/>
    </source>
</evidence>
<feature type="compositionally biased region" description="Gly residues" evidence="7">
    <location>
        <begin position="469"/>
        <end position="487"/>
    </location>
</feature>
<keyword evidence="3 11" id="KW-0347">Helicase</keyword>
<proteinExistence type="inferred from homology"/>
<feature type="compositionally biased region" description="Basic and acidic residues" evidence="7">
    <location>
        <begin position="407"/>
        <end position="416"/>
    </location>
</feature>
<dbReference type="CDD" id="cd00268">
    <property type="entry name" value="DEADc"/>
    <property type="match status" value="1"/>
</dbReference>
<keyword evidence="4" id="KW-0067">ATP-binding</keyword>
<dbReference type="InterPro" id="IPR011545">
    <property type="entry name" value="DEAD/DEAH_box_helicase_dom"/>
</dbReference>
<dbReference type="InterPro" id="IPR014001">
    <property type="entry name" value="Helicase_ATP-bd"/>
</dbReference>
<name>A0ABX1S5A0_9PSEU</name>
<dbReference type="PANTHER" id="PTHR47959">
    <property type="entry name" value="ATP-DEPENDENT RNA HELICASE RHLE-RELATED"/>
    <property type="match status" value="1"/>
</dbReference>
<evidence type="ECO:0000259" key="10">
    <source>
        <dbReference type="PROSITE" id="PS51195"/>
    </source>
</evidence>
<evidence type="ECO:0000256" key="5">
    <source>
        <dbReference type="ARBA" id="ARBA00038437"/>
    </source>
</evidence>
<evidence type="ECO:0000256" key="4">
    <source>
        <dbReference type="ARBA" id="ARBA00022840"/>
    </source>
</evidence>
<dbReference type="Pfam" id="PF00271">
    <property type="entry name" value="Helicase_C"/>
    <property type="match status" value="1"/>
</dbReference>
<gene>
    <name evidence="11" type="ORF">HF526_01860</name>
</gene>
<evidence type="ECO:0000256" key="3">
    <source>
        <dbReference type="ARBA" id="ARBA00022806"/>
    </source>
</evidence>
<organism evidence="11 12">
    <name type="scientific">Pseudonocardia acidicola</name>
    <dbReference type="NCBI Taxonomy" id="2724939"/>
    <lineage>
        <taxon>Bacteria</taxon>
        <taxon>Bacillati</taxon>
        <taxon>Actinomycetota</taxon>
        <taxon>Actinomycetes</taxon>
        <taxon>Pseudonocardiales</taxon>
        <taxon>Pseudonocardiaceae</taxon>
        <taxon>Pseudonocardia</taxon>
    </lineage>
</organism>
<feature type="domain" description="Helicase C-terminal" evidence="9">
    <location>
        <begin position="276"/>
        <end position="436"/>
    </location>
</feature>
<dbReference type="RefSeq" id="WP_169379438.1">
    <property type="nucleotide sequence ID" value="NZ_JAAXLA010000002.1"/>
</dbReference>
<feature type="domain" description="Helicase ATP-binding" evidence="8">
    <location>
        <begin position="92"/>
        <end position="265"/>
    </location>
</feature>
<dbReference type="InterPro" id="IPR014014">
    <property type="entry name" value="RNA_helicase_DEAD_Q_motif"/>
</dbReference>
<evidence type="ECO:0000256" key="6">
    <source>
        <dbReference type="PROSITE-ProRule" id="PRU00552"/>
    </source>
</evidence>
<evidence type="ECO:0000256" key="1">
    <source>
        <dbReference type="ARBA" id="ARBA00022741"/>
    </source>
</evidence>
<feature type="domain" description="DEAD-box RNA helicase Q" evidence="10">
    <location>
        <begin position="61"/>
        <end position="89"/>
    </location>
</feature>